<evidence type="ECO:0000256" key="1">
    <source>
        <dbReference type="SAM" id="MobiDB-lite"/>
    </source>
</evidence>
<gene>
    <name evidence="2" type="ORF">UFOPK3516_01312</name>
</gene>
<protein>
    <submittedName>
        <fullName evidence="2">Unannotated protein</fullName>
    </submittedName>
</protein>
<feature type="region of interest" description="Disordered" evidence="1">
    <location>
        <begin position="95"/>
        <end position="119"/>
    </location>
</feature>
<reference evidence="2" key="1">
    <citation type="submission" date="2020-05" db="EMBL/GenBank/DDBJ databases">
        <authorList>
            <person name="Chiriac C."/>
            <person name="Salcher M."/>
            <person name="Ghai R."/>
            <person name="Kavagutti S V."/>
        </authorList>
    </citation>
    <scope>NUCLEOTIDE SEQUENCE</scope>
</reference>
<dbReference type="AlphaFoldDB" id="A0A6J7GWT4"/>
<evidence type="ECO:0000313" key="2">
    <source>
        <dbReference type="EMBL" id="CAB4907969.1"/>
    </source>
</evidence>
<sequence length="119" mass="12793">MGIATQLNVDARVRSQRQIAGHDAGRPTIESESIGTHALITQRHKIWITKGVLRFDNFVCRCALIDSGAIGERGEGHAISHRCAEGTSLFARSSLSRQNAQVAPHVPSLDADPPGNAED</sequence>
<name>A0A6J7GWT4_9ZZZZ</name>
<accession>A0A6J7GWT4</accession>
<dbReference type="EMBL" id="CAFBMB010000131">
    <property type="protein sequence ID" value="CAB4907969.1"/>
    <property type="molecule type" value="Genomic_DNA"/>
</dbReference>
<organism evidence="2">
    <name type="scientific">freshwater metagenome</name>
    <dbReference type="NCBI Taxonomy" id="449393"/>
    <lineage>
        <taxon>unclassified sequences</taxon>
        <taxon>metagenomes</taxon>
        <taxon>ecological metagenomes</taxon>
    </lineage>
</organism>
<proteinExistence type="predicted"/>